<name>A0AAV4QX42_CAEEX</name>
<keyword evidence="3" id="KW-1185">Reference proteome</keyword>
<evidence type="ECO:0000256" key="1">
    <source>
        <dbReference type="SAM" id="Phobius"/>
    </source>
</evidence>
<dbReference type="Proteomes" id="UP001054945">
    <property type="component" value="Unassembled WGS sequence"/>
</dbReference>
<comment type="caution">
    <text evidence="2">The sequence shown here is derived from an EMBL/GenBank/DDBJ whole genome shotgun (WGS) entry which is preliminary data.</text>
</comment>
<gene>
    <name evidence="2" type="ORF">CEXT_719221</name>
</gene>
<evidence type="ECO:0000313" key="3">
    <source>
        <dbReference type="Proteomes" id="UP001054945"/>
    </source>
</evidence>
<reference evidence="2 3" key="1">
    <citation type="submission" date="2021-06" db="EMBL/GenBank/DDBJ databases">
        <title>Caerostris extrusa draft genome.</title>
        <authorList>
            <person name="Kono N."/>
            <person name="Arakawa K."/>
        </authorList>
    </citation>
    <scope>NUCLEOTIDE SEQUENCE [LARGE SCALE GENOMIC DNA]</scope>
</reference>
<proteinExistence type="predicted"/>
<keyword evidence="1" id="KW-0812">Transmembrane</keyword>
<sequence length="81" mass="9112">MDKAKPGMAGNSYSSLNMVIPFHIYYRLVLVFVIFFIKTLPPRPCIHLFSIPYISLAMPHKVVVVYPAKIRISSSTGGENK</sequence>
<dbReference type="EMBL" id="BPLR01006765">
    <property type="protein sequence ID" value="GIY12273.1"/>
    <property type="molecule type" value="Genomic_DNA"/>
</dbReference>
<dbReference type="AlphaFoldDB" id="A0AAV4QX42"/>
<evidence type="ECO:0000313" key="2">
    <source>
        <dbReference type="EMBL" id="GIY12273.1"/>
    </source>
</evidence>
<protein>
    <submittedName>
        <fullName evidence="2">Uncharacterized protein</fullName>
    </submittedName>
</protein>
<keyword evidence="1" id="KW-0472">Membrane</keyword>
<keyword evidence="1" id="KW-1133">Transmembrane helix</keyword>
<organism evidence="2 3">
    <name type="scientific">Caerostris extrusa</name>
    <name type="common">Bark spider</name>
    <name type="synonym">Caerostris bankana</name>
    <dbReference type="NCBI Taxonomy" id="172846"/>
    <lineage>
        <taxon>Eukaryota</taxon>
        <taxon>Metazoa</taxon>
        <taxon>Ecdysozoa</taxon>
        <taxon>Arthropoda</taxon>
        <taxon>Chelicerata</taxon>
        <taxon>Arachnida</taxon>
        <taxon>Araneae</taxon>
        <taxon>Araneomorphae</taxon>
        <taxon>Entelegynae</taxon>
        <taxon>Araneoidea</taxon>
        <taxon>Araneidae</taxon>
        <taxon>Caerostris</taxon>
    </lineage>
</organism>
<feature type="transmembrane region" description="Helical" evidence="1">
    <location>
        <begin position="20"/>
        <end position="37"/>
    </location>
</feature>
<accession>A0AAV4QX42</accession>